<dbReference type="EMBL" id="CP001089">
    <property type="protein sequence ID" value="ACD94138.1"/>
    <property type="molecule type" value="Genomic_DNA"/>
</dbReference>
<dbReference type="eggNOG" id="COG0177">
    <property type="taxonomic scope" value="Bacteria"/>
</dbReference>
<dbReference type="GO" id="GO:0006281">
    <property type="term" value="P:DNA repair"/>
    <property type="evidence" value="ECO:0007669"/>
    <property type="project" value="InterPro"/>
</dbReference>
<dbReference type="KEGG" id="glo:Glov_0410"/>
<dbReference type="SUPFAM" id="SSF48150">
    <property type="entry name" value="DNA-glycosylase"/>
    <property type="match status" value="1"/>
</dbReference>
<gene>
    <name evidence="1" type="ordered locus">Glov_0410</name>
</gene>
<sequence length="287" mass="31972">MSHPRSLKKILEQLYADRSPQHLANDPLSFCHRYHAPADQEVAALIAAVFAYGSVKVIKGSLSRIFSIMGDSPAGFVDGFDPKRDRQLCSGFKHRFNDADDLAALFWAIRLMRQQQGGIERFFCRFFEANAATVEQALNGFCAAVTALDYRLLFGSAALPPESSFRFLFPSPSGGSACKRLCMFLRWVVRPADGIDLGLWQQVRPAQLVIPVDRHIERISRMLGLTSRRTPDWRMACEITAALRQFDPLDPVKYDFSICHLGISEGCNGTSSASCPGCPVKRHCRAV</sequence>
<keyword evidence="2" id="KW-1185">Reference proteome</keyword>
<reference evidence="1 2" key="1">
    <citation type="submission" date="2008-05" db="EMBL/GenBank/DDBJ databases">
        <title>Complete sequence of chromosome of Geobacter lovleyi SZ.</title>
        <authorList>
            <consortium name="US DOE Joint Genome Institute"/>
            <person name="Lucas S."/>
            <person name="Copeland A."/>
            <person name="Lapidus A."/>
            <person name="Glavina del Rio T."/>
            <person name="Dalin E."/>
            <person name="Tice H."/>
            <person name="Bruce D."/>
            <person name="Goodwin L."/>
            <person name="Pitluck S."/>
            <person name="Chertkov O."/>
            <person name="Meincke L."/>
            <person name="Brettin T."/>
            <person name="Detter J.C."/>
            <person name="Han C."/>
            <person name="Tapia R."/>
            <person name="Kuske C.R."/>
            <person name="Schmutz J."/>
            <person name="Larimer F."/>
            <person name="Land M."/>
            <person name="Hauser L."/>
            <person name="Kyrpides N."/>
            <person name="Mikhailova N."/>
            <person name="Sung Y."/>
            <person name="Fletcher K.E."/>
            <person name="Ritalahti K.M."/>
            <person name="Loeffler F.E."/>
            <person name="Richardson P."/>
        </authorList>
    </citation>
    <scope>NUCLEOTIDE SEQUENCE [LARGE SCALE GENOMIC DNA]</scope>
    <source>
        <strain evidence="2">ATCC BAA-1151 / DSM 17278 / SZ</strain>
    </source>
</reference>
<dbReference type="RefSeq" id="WP_012468495.1">
    <property type="nucleotide sequence ID" value="NC_010814.1"/>
</dbReference>
<dbReference type="Proteomes" id="UP000002420">
    <property type="component" value="Chromosome"/>
</dbReference>
<name>B3E1P6_TRIL1</name>
<dbReference type="HOGENOM" id="CLU_064298_0_0_7"/>
<dbReference type="GO" id="GO:0003824">
    <property type="term" value="F:catalytic activity"/>
    <property type="evidence" value="ECO:0007669"/>
    <property type="project" value="InterPro"/>
</dbReference>
<protein>
    <recommendedName>
        <fullName evidence="3">TIGR02757 family protein</fullName>
    </recommendedName>
</protein>
<dbReference type="STRING" id="398767.Glov_0410"/>
<accession>B3E1P6</accession>
<dbReference type="OrthoDB" id="9773332at2"/>
<evidence type="ECO:0000313" key="1">
    <source>
        <dbReference type="EMBL" id="ACD94138.1"/>
    </source>
</evidence>
<organism evidence="1 2">
    <name type="scientific">Trichlorobacter lovleyi (strain ATCC BAA-1151 / DSM 17278 / SZ)</name>
    <name type="common">Geobacter lovleyi</name>
    <dbReference type="NCBI Taxonomy" id="398767"/>
    <lineage>
        <taxon>Bacteria</taxon>
        <taxon>Pseudomonadati</taxon>
        <taxon>Thermodesulfobacteriota</taxon>
        <taxon>Desulfuromonadia</taxon>
        <taxon>Geobacterales</taxon>
        <taxon>Geobacteraceae</taxon>
        <taxon>Trichlorobacter</taxon>
    </lineage>
</organism>
<evidence type="ECO:0000313" key="2">
    <source>
        <dbReference type="Proteomes" id="UP000002420"/>
    </source>
</evidence>
<dbReference type="Pfam" id="PF09674">
    <property type="entry name" value="DUF2400"/>
    <property type="match status" value="1"/>
</dbReference>
<proteinExistence type="predicted"/>
<dbReference type="AlphaFoldDB" id="B3E1P6"/>
<evidence type="ECO:0008006" key="3">
    <source>
        <dbReference type="Google" id="ProtNLM"/>
    </source>
</evidence>
<dbReference type="Gene3D" id="1.10.1670.10">
    <property type="entry name" value="Helix-hairpin-Helix base-excision DNA repair enzymes (C-terminal)"/>
    <property type="match status" value="1"/>
</dbReference>
<dbReference type="InterPro" id="IPR023170">
    <property type="entry name" value="HhH_base_excis_C"/>
</dbReference>
<dbReference type="InterPro" id="IPR011257">
    <property type="entry name" value="DNA_glycosylase"/>
</dbReference>
<dbReference type="InterPro" id="IPR014127">
    <property type="entry name" value="CHP02757"/>
</dbReference>
<dbReference type="NCBIfam" id="TIGR02757">
    <property type="entry name" value="TIGR02757 family protein"/>
    <property type="match status" value="1"/>
</dbReference>